<gene>
    <name evidence="5" type="ORF">HMPREF9444_00298</name>
</gene>
<comment type="caution">
    <text evidence="5">The sequence shown here is derived from an EMBL/GenBank/DDBJ whole genome shotgun (WGS) entry which is preliminary data.</text>
</comment>
<comment type="similarity">
    <text evidence="1 4">Belongs to the glycerate kinase type-1 family.</text>
</comment>
<dbReference type="PANTHER" id="PTHR21599:SF0">
    <property type="entry name" value="GLYCERATE KINASE"/>
    <property type="match status" value="1"/>
</dbReference>
<evidence type="ECO:0000256" key="1">
    <source>
        <dbReference type="ARBA" id="ARBA00006284"/>
    </source>
</evidence>
<reference evidence="5 6" key="1">
    <citation type="submission" date="2011-01" db="EMBL/GenBank/DDBJ databases">
        <authorList>
            <person name="Weinstock G."/>
            <person name="Sodergren E."/>
            <person name="Clifton S."/>
            <person name="Fulton L."/>
            <person name="Fulton B."/>
            <person name="Courtney L."/>
            <person name="Fronick C."/>
            <person name="Harrison M."/>
            <person name="Strong C."/>
            <person name="Farmer C."/>
            <person name="Delahaunty K."/>
            <person name="Markovic C."/>
            <person name="Hall O."/>
            <person name="Minx P."/>
            <person name="Tomlinson C."/>
            <person name="Mitreva M."/>
            <person name="Hou S."/>
            <person name="Chen J."/>
            <person name="Wollam A."/>
            <person name="Pepin K.H."/>
            <person name="Johnson M."/>
            <person name="Bhonagiri V."/>
            <person name="Zhang X."/>
            <person name="Suruliraj S."/>
            <person name="Warren W."/>
            <person name="Chinwalla A."/>
            <person name="Mardis E.R."/>
            <person name="Wilson R.K."/>
        </authorList>
    </citation>
    <scope>NUCLEOTIDE SEQUENCE [LARGE SCALE GENOMIC DNA]</scope>
    <source>
        <strain evidence="6">DSM 22608 / JCM 16073 / KCTC 15190 / YIT 12066</strain>
    </source>
</reference>
<dbReference type="eggNOG" id="COG1929">
    <property type="taxonomic scope" value="Bacteria"/>
</dbReference>
<dbReference type="GO" id="GO:0031388">
    <property type="term" value="P:organic acid phosphorylation"/>
    <property type="evidence" value="ECO:0007669"/>
    <property type="project" value="UniProtKB-UniRule"/>
</dbReference>
<dbReference type="PANTHER" id="PTHR21599">
    <property type="entry name" value="GLYCERATE KINASE"/>
    <property type="match status" value="1"/>
</dbReference>
<evidence type="ECO:0000256" key="2">
    <source>
        <dbReference type="ARBA" id="ARBA00022679"/>
    </source>
</evidence>
<dbReference type="Gene3D" id="3.40.50.10350">
    <property type="entry name" value="Glycerate kinase, domain 1"/>
    <property type="match status" value="1"/>
</dbReference>
<dbReference type="NCBIfam" id="TIGR00045">
    <property type="entry name" value="glycerate kinase"/>
    <property type="match status" value="1"/>
</dbReference>
<dbReference type="GO" id="GO:0008887">
    <property type="term" value="F:glycerate kinase activity"/>
    <property type="evidence" value="ECO:0007669"/>
    <property type="project" value="UniProtKB-UniRule"/>
</dbReference>
<dbReference type="EMBL" id="AEVO01000011">
    <property type="protein sequence ID" value="EFY07881.1"/>
    <property type="molecule type" value="Genomic_DNA"/>
</dbReference>
<dbReference type="Gene3D" id="3.90.1510.10">
    <property type="entry name" value="Glycerate kinase, domain 2"/>
    <property type="match status" value="1"/>
</dbReference>
<dbReference type="HOGENOM" id="CLU_028255_0_0_6"/>
<keyword evidence="2 4" id="KW-0808">Transferase</keyword>
<dbReference type="EC" id="2.7.1.31" evidence="5"/>
<dbReference type="InterPro" id="IPR018193">
    <property type="entry name" value="Glyc_kinase_flavodox-like_fold"/>
</dbReference>
<dbReference type="AlphaFoldDB" id="E8LHY5"/>
<evidence type="ECO:0000256" key="3">
    <source>
        <dbReference type="ARBA" id="ARBA00022777"/>
    </source>
</evidence>
<dbReference type="Pfam" id="PF02595">
    <property type="entry name" value="Gly_kinase"/>
    <property type="match status" value="1"/>
</dbReference>
<keyword evidence="6" id="KW-1185">Reference proteome</keyword>
<dbReference type="RefSeq" id="WP_009142523.1">
    <property type="nucleotide sequence ID" value="NZ_GL830949.1"/>
</dbReference>
<dbReference type="InterPro" id="IPR036129">
    <property type="entry name" value="Glycerate_kinase_sf"/>
</dbReference>
<dbReference type="SUPFAM" id="SSF110738">
    <property type="entry name" value="Glycerate kinase I"/>
    <property type="match status" value="1"/>
</dbReference>
<protein>
    <submittedName>
        <fullName evidence="5">Glycerate kinase</fullName>
        <ecNumber evidence="5">2.7.1.31</ecNumber>
    </submittedName>
</protein>
<dbReference type="STRING" id="762983.HMPREF9444_00298"/>
<accession>E8LHY5</accession>
<evidence type="ECO:0000313" key="5">
    <source>
        <dbReference type="EMBL" id="EFY07881.1"/>
    </source>
</evidence>
<proteinExistence type="inferred from homology"/>
<dbReference type="PIRSF" id="PIRSF006078">
    <property type="entry name" value="GlxK"/>
    <property type="match status" value="1"/>
</dbReference>
<keyword evidence="3 4" id="KW-0418">Kinase</keyword>
<dbReference type="OrthoDB" id="9774290at2"/>
<sequence length="380" mass="40203">MKKCIVISDSFKGTVSSLEICEIAKQSIPRFFPECEVIALPVADGGEGTVECFVKGINAEPVTVSATGPLGAPLDAVYARHGNQAIVEMASVAGLPLLNNRLDPMNATTFGVGQLIRHAIENGCTEILLGLGGSCTNDGGCGCAAALGVKFYDEANNSFIPTGGTLSKICKIDCKDAKELLKGVQITVMCDVENPLYGPTGAAYVFGPQKGADEKMVREIDSGLRRMSEVVETELGKAVAQIPGAGAAGGMGAGCIAFLNAKLKSGIDAVLDMVEFDRRIEGADLVITGEGRIDSQSVHGKVISGIVKRTRVKNIPLMAIVGSIHPSAAEAYDLGVTAMFGIDREAVAFEKYADRSAENYRQTLEDILRLLKAMKERWQK</sequence>
<name>E8LHY5_SUCHY</name>
<dbReference type="InterPro" id="IPR018197">
    <property type="entry name" value="Glycerate_kinase_RE-like"/>
</dbReference>
<organism evidence="5 6">
    <name type="scientific">Succinatimonas hippei (strain DSM 22608 / JCM 16073 / KCTC 15190 / YIT 12066)</name>
    <dbReference type="NCBI Taxonomy" id="762983"/>
    <lineage>
        <taxon>Bacteria</taxon>
        <taxon>Pseudomonadati</taxon>
        <taxon>Pseudomonadota</taxon>
        <taxon>Gammaproteobacteria</taxon>
        <taxon>Aeromonadales</taxon>
        <taxon>Succinivibrionaceae</taxon>
        <taxon>Succinatimonas</taxon>
    </lineage>
</organism>
<evidence type="ECO:0000313" key="6">
    <source>
        <dbReference type="Proteomes" id="UP000018458"/>
    </source>
</evidence>
<dbReference type="InterPro" id="IPR004381">
    <property type="entry name" value="Glycerate_kinase"/>
</dbReference>
<evidence type="ECO:0000256" key="4">
    <source>
        <dbReference type="PIRNR" id="PIRNR006078"/>
    </source>
</evidence>
<dbReference type="Proteomes" id="UP000018458">
    <property type="component" value="Unassembled WGS sequence"/>
</dbReference>